<organism evidence="2 3">
    <name type="scientific">Dictyostelium purpureum</name>
    <name type="common">Slime mold</name>
    <dbReference type="NCBI Taxonomy" id="5786"/>
    <lineage>
        <taxon>Eukaryota</taxon>
        <taxon>Amoebozoa</taxon>
        <taxon>Evosea</taxon>
        <taxon>Eumycetozoa</taxon>
        <taxon>Dictyostelia</taxon>
        <taxon>Dictyosteliales</taxon>
        <taxon>Dictyosteliaceae</taxon>
        <taxon>Dictyostelium</taxon>
    </lineage>
</organism>
<dbReference type="RefSeq" id="XP_003293444.1">
    <property type="nucleotide sequence ID" value="XM_003293396.1"/>
</dbReference>
<dbReference type="FunCoup" id="F1A197">
    <property type="interactions" value="15"/>
</dbReference>
<feature type="domain" description="Zinc finger CHCC-type" evidence="1">
    <location>
        <begin position="54"/>
        <end position="88"/>
    </location>
</feature>
<protein>
    <recommendedName>
        <fullName evidence="1">Zinc finger CHCC-type domain-containing protein</fullName>
    </recommendedName>
</protein>
<dbReference type="eggNOG" id="KOG3456">
    <property type="taxonomic scope" value="Eukaryota"/>
</dbReference>
<accession>F1A197</accession>
<dbReference type="STRING" id="5786.F1A197"/>
<keyword evidence="3" id="KW-1185">Reference proteome</keyword>
<dbReference type="KEGG" id="dpp:DICPUDRAFT_42045"/>
<dbReference type="PANTHER" id="PTHR13156:SF0">
    <property type="entry name" value="NADH DEHYDROGENASE [UBIQUINONE] IRON-SULFUR PROTEIN 6, MITOCHONDRIAL"/>
    <property type="match status" value="1"/>
</dbReference>
<dbReference type="GO" id="GO:0005739">
    <property type="term" value="C:mitochondrion"/>
    <property type="evidence" value="ECO:0007669"/>
    <property type="project" value="GOC"/>
</dbReference>
<dbReference type="InParanoid" id="F1A197"/>
<dbReference type="Pfam" id="PF10276">
    <property type="entry name" value="zf-CHCC"/>
    <property type="match status" value="1"/>
</dbReference>
<evidence type="ECO:0000313" key="3">
    <source>
        <dbReference type="Proteomes" id="UP000001064"/>
    </source>
</evidence>
<name>F1A197_DICPU</name>
<gene>
    <name evidence="2" type="ORF">DICPUDRAFT_42045</name>
</gene>
<dbReference type="OMA" id="HPMVYIN"/>
<dbReference type="Proteomes" id="UP000001064">
    <property type="component" value="Unassembled WGS sequence"/>
</dbReference>
<dbReference type="VEuPathDB" id="AmoebaDB:DICPUDRAFT_42045"/>
<dbReference type="OrthoDB" id="307899at2759"/>
<dbReference type="GO" id="GO:0006120">
    <property type="term" value="P:mitochondrial electron transport, NADH to ubiquinone"/>
    <property type="evidence" value="ECO:0000318"/>
    <property type="project" value="GO_Central"/>
</dbReference>
<dbReference type="PANTHER" id="PTHR13156">
    <property type="entry name" value="NADH-UBIQUINONE OXIDOREDUCTASE 13 KD-A SUBUNIT"/>
    <property type="match status" value="1"/>
</dbReference>
<dbReference type="Gene3D" id="2.60.260.40">
    <property type="entry name" value="q5lls5 like domains"/>
    <property type="match status" value="1"/>
</dbReference>
<evidence type="ECO:0000313" key="2">
    <source>
        <dbReference type="EMBL" id="EGC30033.1"/>
    </source>
</evidence>
<dbReference type="FunFam" id="2.60.260.40:FF:000006">
    <property type="entry name" value="NADH dehydrogenase [ubiquinone] iron-sulfur protein 6, mitochondrial"/>
    <property type="match status" value="1"/>
</dbReference>
<sequence length="98" mass="10804">MIKNFANKLNQALRTTGPTIKFTPPPSDVFNVKPVESAENLIHQVKPIEVQDSKIGCDGGNGPLGHPMVYINLEGNTPQSCGYCGLRFIQKHGHHHHH</sequence>
<reference evidence="3" key="1">
    <citation type="journal article" date="2011" name="Genome Biol.">
        <title>Comparative genomics of the social amoebae Dictyostelium discoideum and Dictyostelium purpureum.</title>
        <authorList>
            <consortium name="US DOE Joint Genome Institute (JGI-PGF)"/>
            <person name="Sucgang R."/>
            <person name="Kuo A."/>
            <person name="Tian X."/>
            <person name="Salerno W."/>
            <person name="Parikh A."/>
            <person name="Feasley C.L."/>
            <person name="Dalin E."/>
            <person name="Tu H."/>
            <person name="Huang E."/>
            <person name="Barry K."/>
            <person name="Lindquist E."/>
            <person name="Shapiro H."/>
            <person name="Bruce D."/>
            <person name="Schmutz J."/>
            <person name="Salamov A."/>
            <person name="Fey P."/>
            <person name="Gaudet P."/>
            <person name="Anjard C."/>
            <person name="Babu M.M."/>
            <person name="Basu S."/>
            <person name="Bushmanova Y."/>
            <person name="van der Wel H."/>
            <person name="Katoh-Kurasawa M."/>
            <person name="Dinh C."/>
            <person name="Coutinho P.M."/>
            <person name="Saito T."/>
            <person name="Elias M."/>
            <person name="Schaap P."/>
            <person name="Kay R.R."/>
            <person name="Henrissat B."/>
            <person name="Eichinger L."/>
            <person name="Rivero F."/>
            <person name="Putnam N.H."/>
            <person name="West C.M."/>
            <person name="Loomis W.F."/>
            <person name="Chisholm R.L."/>
            <person name="Shaulsky G."/>
            <person name="Strassmann J.E."/>
            <person name="Queller D.C."/>
            <person name="Kuspa A."/>
            <person name="Grigoriev I.V."/>
        </authorList>
    </citation>
    <scope>NUCLEOTIDE SEQUENCE [LARGE SCALE GENOMIC DNA]</scope>
    <source>
        <strain evidence="3">QSDP1</strain>
    </source>
</reference>
<dbReference type="GeneID" id="10511288"/>
<dbReference type="GO" id="GO:0045271">
    <property type="term" value="C:respiratory chain complex I"/>
    <property type="evidence" value="ECO:0000318"/>
    <property type="project" value="GO_Central"/>
</dbReference>
<evidence type="ECO:0000259" key="1">
    <source>
        <dbReference type="Pfam" id="PF10276"/>
    </source>
</evidence>
<proteinExistence type="predicted"/>
<dbReference type="InterPro" id="IPR019401">
    <property type="entry name" value="Znf_CHCC"/>
</dbReference>
<dbReference type="EMBL" id="GL871365">
    <property type="protein sequence ID" value="EGC30033.1"/>
    <property type="molecule type" value="Genomic_DNA"/>
</dbReference>
<dbReference type="AlphaFoldDB" id="F1A197"/>